<name>A0A9D4MBT1_DREPO</name>
<comment type="caution">
    <text evidence="1">The sequence shown here is derived from an EMBL/GenBank/DDBJ whole genome shotgun (WGS) entry which is preliminary data.</text>
</comment>
<evidence type="ECO:0000313" key="1">
    <source>
        <dbReference type="EMBL" id="KAH3874657.1"/>
    </source>
</evidence>
<accession>A0A9D4MBT1</accession>
<organism evidence="1 2">
    <name type="scientific">Dreissena polymorpha</name>
    <name type="common">Zebra mussel</name>
    <name type="synonym">Mytilus polymorpha</name>
    <dbReference type="NCBI Taxonomy" id="45954"/>
    <lineage>
        <taxon>Eukaryota</taxon>
        <taxon>Metazoa</taxon>
        <taxon>Spiralia</taxon>
        <taxon>Lophotrochozoa</taxon>
        <taxon>Mollusca</taxon>
        <taxon>Bivalvia</taxon>
        <taxon>Autobranchia</taxon>
        <taxon>Heteroconchia</taxon>
        <taxon>Euheterodonta</taxon>
        <taxon>Imparidentia</taxon>
        <taxon>Neoheterodontei</taxon>
        <taxon>Myida</taxon>
        <taxon>Dreissenoidea</taxon>
        <taxon>Dreissenidae</taxon>
        <taxon>Dreissena</taxon>
    </lineage>
</organism>
<dbReference type="Proteomes" id="UP000828390">
    <property type="component" value="Unassembled WGS sequence"/>
</dbReference>
<dbReference type="AlphaFoldDB" id="A0A9D4MBT1"/>
<protein>
    <submittedName>
        <fullName evidence="1">Uncharacterized protein</fullName>
    </submittedName>
</protein>
<reference evidence="1" key="2">
    <citation type="submission" date="2020-11" db="EMBL/GenBank/DDBJ databases">
        <authorList>
            <person name="McCartney M.A."/>
            <person name="Auch B."/>
            <person name="Kono T."/>
            <person name="Mallez S."/>
            <person name="Becker A."/>
            <person name="Gohl D.M."/>
            <person name="Silverstein K.A.T."/>
            <person name="Koren S."/>
            <person name="Bechman K.B."/>
            <person name="Herman A."/>
            <person name="Abrahante J.E."/>
            <person name="Garbe J."/>
        </authorList>
    </citation>
    <scope>NUCLEOTIDE SEQUENCE</scope>
    <source>
        <strain evidence="1">Duluth1</strain>
        <tissue evidence="1">Whole animal</tissue>
    </source>
</reference>
<gene>
    <name evidence="1" type="ORF">DPMN_037908</name>
</gene>
<keyword evidence="2" id="KW-1185">Reference proteome</keyword>
<reference evidence="1" key="1">
    <citation type="journal article" date="2019" name="bioRxiv">
        <title>The Genome of the Zebra Mussel, Dreissena polymorpha: A Resource for Invasive Species Research.</title>
        <authorList>
            <person name="McCartney M.A."/>
            <person name="Auch B."/>
            <person name="Kono T."/>
            <person name="Mallez S."/>
            <person name="Zhang Y."/>
            <person name="Obille A."/>
            <person name="Becker A."/>
            <person name="Abrahante J.E."/>
            <person name="Garbe J."/>
            <person name="Badalamenti J.P."/>
            <person name="Herman A."/>
            <person name="Mangelson H."/>
            <person name="Liachko I."/>
            <person name="Sullivan S."/>
            <person name="Sone E.D."/>
            <person name="Koren S."/>
            <person name="Silverstein K.A.T."/>
            <person name="Beckman K.B."/>
            <person name="Gohl D.M."/>
        </authorList>
    </citation>
    <scope>NUCLEOTIDE SEQUENCE</scope>
    <source>
        <strain evidence="1">Duluth1</strain>
        <tissue evidence="1">Whole animal</tissue>
    </source>
</reference>
<evidence type="ECO:0000313" key="2">
    <source>
        <dbReference type="Proteomes" id="UP000828390"/>
    </source>
</evidence>
<sequence>MKNCHAGVMLSNSLRAYQNFSMNENPRRGRGRFPRNFRGCGRSMPYGTHIMGIPIATTVVTEVVVRGEDWYVPGLLRQCHVPQTKTGR</sequence>
<dbReference type="EMBL" id="JAIWYP010000002">
    <property type="protein sequence ID" value="KAH3874657.1"/>
    <property type="molecule type" value="Genomic_DNA"/>
</dbReference>
<proteinExistence type="predicted"/>